<dbReference type="InterPro" id="IPR036271">
    <property type="entry name" value="Tet_transcr_reg_TetR-rel_C_sf"/>
</dbReference>
<dbReference type="SUPFAM" id="SSF48498">
    <property type="entry name" value="Tetracyclin repressor-like, C-terminal domain"/>
    <property type="match status" value="1"/>
</dbReference>
<dbReference type="InterPro" id="IPR011075">
    <property type="entry name" value="TetR_C"/>
</dbReference>
<keyword evidence="3" id="KW-0804">Transcription</keyword>
<dbReference type="Pfam" id="PF00440">
    <property type="entry name" value="TetR_N"/>
    <property type="match status" value="1"/>
</dbReference>
<organism evidence="6 7">
    <name type="scientific">Kumtagia ephedrae</name>
    <dbReference type="NCBI Taxonomy" id="2116701"/>
    <lineage>
        <taxon>Bacteria</taxon>
        <taxon>Pseudomonadati</taxon>
        <taxon>Pseudomonadota</taxon>
        <taxon>Alphaproteobacteria</taxon>
        <taxon>Hyphomicrobiales</taxon>
        <taxon>Phyllobacteriaceae</taxon>
        <taxon>Kumtagia</taxon>
    </lineage>
</organism>
<reference evidence="6 7" key="1">
    <citation type="submission" date="2018-03" db="EMBL/GenBank/DDBJ databases">
        <title>The draft genome of Mesorhizobium sp. 6GN-30.</title>
        <authorList>
            <person name="Liu L."/>
            <person name="Li L."/>
            <person name="Wang T."/>
            <person name="Zhang X."/>
            <person name="Liang L."/>
        </authorList>
    </citation>
    <scope>NUCLEOTIDE SEQUENCE [LARGE SCALE GENOMIC DNA]</scope>
    <source>
        <strain evidence="6 7">6GN30</strain>
    </source>
</reference>
<dbReference type="GO" id="GO:0003677">
    <property type="term" value="F:DNA binding"/>
    <property type="evidence" value="ECO:0007669"/>
    <property type="project" value="UniProtKB-UniRule"/>
</dbReference>
<dbReference type="PROSITE" id="PS50977">
    <property type="entry name" value="HTH_TETR_2"/>
    <property type="match status" value="1"/>
</dbReference>
<proteinExistence type="predicted"/>
<protein>
    <submittedName>
        <fullName evidence="6">TetR family transcriptional regulator</fullName>
    </submittedName>
</protein>
<keyword evidence="7" id="KW-1185">Reference proteome</keyword>
<keyword evidence="1" id="KW-0805">Transcription regulation</keyword>
<dbReference type="AlphaFoldDB" id="A0A2P7SH15"/>
<dbReference type="EMBL" id="PXYK01000007">
    <property type="protein sequence ID" value="PSJ61783.1"/>
    <property type="molecule type" value="Genomic_DNA"/>
</dbReference>
<gene>
    <name evidence="6" type="ORF">C7I84_09285</name>
</gene>
<keyword evidence="2 4" id="KW-0238">DNA-binding</keyword>
<feature type="domain" description="HTH tetR-type" evidence="5">
    <location>
        <begin position="9"/>
        <end position="69"/>
    </location>
</feature>
<dbReference type="OrthoDB" id="9795242at2"/>
<comment type="caution">
    <text evidence="6">The sequence shown here is derived from an EMBL/GenBank/DDBJ whole genome shotgun (WGS) entry which is preliminary data.</text>
</comment>
<name>A0A2P7SH15_9HYPH</name>
<dbReference type="InterPro" id="IPR023772">
    <property type="entry name" value="DNA-bd_HTH_TetR-type_CS"/>
</dbReference>
<dbReference type="PANTHER" id="PTHR47506">
    <property type="entry name" value="TRANSCRIPTIONAL REGULATORY PROTEIN"/>
    <property type="match status" value="1"/>
</dbReference>
<evidence type="ECO:0000259" key="5">
    <source>
        <dbReference type="PROSITE" id="PS50977"/>
    </source>
</evidence>
<sequence length="208" mass="22178">MSGRGRPRQFNRQEALRCAMELFWAKGYGGTSLADLTAAMGINPPSLYAAFGSKEELFSEAVELYERSEGPEIWEALTTEPTARAAFEAYLRRTAHSFTRSDKPAGCLIVLGALNGSDASPEACAVLRRHRAGNLAGLRERLERGVAEGELPAGLDCQAIASFYATVQQGMSIQARDGAAVGTLLAVAEGAMAAWDRLTAVPREASPA</sequence>
<evidence type="ECO:0000256" key="4">
    <source>
        <dbReference type="PROSITE-ProRule" id="PRU00335"/>
    </source>
</evidence>
<evidence type="ECO:0000256" key="2">
    <source>
        <dbReference type="ARBA" id="ARBA00023125"/>
    </source>
</evidence>
<dbReference type="InterPro" id="IPR001647">
    <property type="entry name" value="HTH_TetR"/>
</dbReference>
<evidence type="ECO:0000256" key="3">
    <source>
        <dbReference type="ARBA" id="ARBA00023163"/>
    </source>
</evidence>
<dbReference type="Gene3D" id="1.10.357.10">
    <property type="entry name" value="Tetracycline Repressor, domain 2"/>
    <property type="match status" value="1"/>
</dbReference>
<dbReference type="PANTHER" id="PTHR47506:SF1">
    <property type="entry name" value="HTH-TYPE TRANSCRIPTIONAL REGULATOR YJDC"/>
    <property type="match status" value="1"/>
</dbReference>
<dbReference type="Proteomes" id="UP000241229">
    <property type="component" value="Unassembled WGS sequence"/>
</dbReference>
<evidence type="ECO:0000313" key="6">
    <source>
        <dbReference type="EMBL" id="PSJ61783.1"/>
    </source>
</evidence>
<evidence type="ECO:0000313" key="7">
    <source>
        <dbReference type="Proteomes" id="UP000241229"/>
    </source>
</evidence>
<dbReference type="PRINTS" id="PR00455">
    <property type="entry name" value="HTHTETR"/>
</dbReference>
<dbReference type="PROSITE" id="PS01081">
    <property type="entry name" value="HTH_TETR_1"/>
    <property type="match status" value="1"/>
</dbReference>
<dbReference type="SUPFAM" id="SSF46689">
    <property type="entry name" value="Homeodomain-like"/>
    <property type="match status" value="1"/>
</dbReference>
<accession>A0A2P7SH15</accession>
<dbReference type="InterPro" id="IPR009057">
    <property type="entry name" value="Homeodomain-like_sf"/>
</dbReference>
<dbReference type="RefSeq" id="WP_106771891.1">
    <property type="nucleotide sequence ID" value="NZ_PXYK01000007.1"/>
</dbReference>
<feature type="DNA-binding region" description="H-T-H motif" evidence="4">
    <location>
        <begin position="32"/>
        <end position="51"/>
    </location>
</feature>
<evidence type="ECO:0000256" key="1">
    <source>
        <dbReference type="ARBA" id="ARBA00023015"/>
    </source>
</evidence>
<dbReference type="Gene3D" id="1.10.10.60">
    <property type="entry name" value="Homeodomain-like"/>
    <property type="match status" value="1"/>
</dbReference>
<dbReference type="Pfam" id="PF16925">
    <property type="entry name" value="TetR_C_13"/>
    <property type="match status" value="1"/>
</dbReference>